<evidence type="ECO:0000313" key="2">
    <source>
        <dbReference type="EMBL" id="PZX18858.1"/>
    </source>
</evidence>
<gene>
    <name evidence="2" type="ORF">LX81_00551</name>
</gene>
<accession>A0A2W7NF77</accession>
<sequence length="61" mass="6439">MTMFSMKPKFDLAEFLAAPAPAAAAKARAARRRGIKFQTAGKSEEAVTSSPAETAEPADKL</sequence>
<dbReference type="Proteomes" id="UP000248916">
    <property type="component" value="Unassembled WGS sequence"/>
</dbReference>
<protein>
    <submittedName>
        <fullName evidence="2">Uncharacterized protein</fullName>
    </submittedName>
</protein>
<name>A0A2W7NF77_9RHOB</name>
<reference evidence="2 3" key="1">
    <citation type="submission" date="2018-06" db="EMBL/GenBank/DDBJ databases">
        <title>Genomic Encyclopedia of Archaeal and Bacterial Type Strains, Phase II (KMG-II): from individual species to whole genera.</title>
        <authorList>
            <person name="Goeker M."/>
        </authorList>
    </citation>
    <scope>NUCLEOTIDE SEQUENCE [LARGE SCALE GENOMIC DNA]</scope>
    <source>
        <strain evidence="2 3">DSM 22009</strain>
    </source>
</reference>
<dbReference type="RefSeq" id="WP_111535756.1">
    <property type="nucleotide sequence ID" value="NZ_QKZL01000002.1"/>
</dbReference>
<keyword evidence="3" id="KW-1185">Reference proteome</keyword>
<dbReference type="EMBL" id="QKZL01000002">
    <property type="protein sequence ID" value="PZX18858.1"/>
    <property type="molecule type" value="Genomic_DNA"/>
</dbReference>
<evidence type="ECO:0000313" key="3">
    <source>
        <dbReference type="Proteomes" id="UP000248916"/>
    </source>
</evidence>
<feature type="region of interest" description="Disordered" evidence="1">
    <location>
        <begin position="37"/>
        <end position="61"/>
    </location>
</feature>
<dbReference type="AlphaFoldDB" id="A0A2W7NF77"/>
<evidence type="ECO:0000256" key="1">
    <source>
        <dbReference type="SAM" id="MobiDB-lite"/>
    </source>
</evidence>
<proteinExistence type="predicted"/>
<organism evidence="2 3">
    <name type="scientific">Palleronia aestuarii</name>
    <dbReference type="NCBI Taxonomy" id="568105"/>
    <lineage>
        <taxon>Bacteria</taxon>
        <taxon>Pseudomonadati</taxon>
        <taxon>Pseudomonadota</taxon>
        <taxon>Alphaproteobacteria</taxon>
        <taxon>Rhodobacterales</taxon>
        <taxon>Roseobacteraceae</taxon>
        <taxon>Palleronia</taxon>
    </lineage>
</organism>
<comment type="caution">
    <text evidence="2">The sequence shown here is derived from an EMBL/GenBank/DDBJ whole genome shotgun (WGS) entry which is preliminary data.</text>
</comment>